<evidence type="ECO:0000313" key="1">
    <source>
        <dbReference type="EMBL" id="QUC67633.1"/>
    </source>
</evidence>
<sequence length="216" mass="24893">MEWNCRETEHYLLYCRPESLAEEHLEEIGDWQEKCYTRISKALGVTMDKKIRLYLCTSREEIEKETGCPPCNGMCLDYDLIFAVYNQETQCLGPHEDAHLLSFQIAVPESVFLREGLAMYFDKAYHGKENRAYAAEWVKENTGVNVFSYLDNDQFYSLPEEVSYPLAGALTEWLIGRYGMKNYKEFFRTNGDAGAAFQQQADSVSAAFKSEMKALN</sequence>
<proteinExistence type="predicted"/>
<reference evidence="1" key="1">
    <citation type="submission" date="2021-01" db="EMBL/GenBank/DDBJ databases">
        <title>Complete genome sequence of Clostridiales bacterium R-7.</title>
        <authorList>
            <person name="Mahoney-Kurpe S.C."/>
            <person name="Palevich N."/>
            <person name="Koike S."/>
            <person name="Moon C.D."/>
            <person name="Attwood G.T."/>
        </authorList>
    </citation>
    <scope>NUCLEOTIDE SEQUENCE</scope>
    <source>
        <strain evidence="1">R-7</strain>
    </source>
</reference>
<dbReference type="EMBL" id="CP068393">
    <property type="protein sequence ID" value="QUC67633.1"/>
    <property type="molecule type" value="Genomic_DNA"/>
</dbReference>
<organism evidence="1 2">
    <name type="scientific">Aristaeella hokkaidonensis</name>
    <dbReference type="NCBI Taxonomy" id="3046382"/>
    <lineage>
        <taxon>Bacteria</taxon>
        <taxon>Bacillati</taxon>
        <taxon>Bacillota</taxon>
        <taxon>Clostridia</taxon>
        <taxon>Eubacteriales</taxon>
        <taxon>Aristaeellaceae</taxon>
        <taxon>Aristaeella</taxon>
    </lineage>
</organism>
<accession>A0AC61MZL1</accession>
<name>A0AC61MZL1_9FIRM</name>
<keyword evidence="2" id="KW-1185">Reference proteome</keyword>
<evidence type="ECO:0000313" key="2">
    <source>
        <dbReference type="Proteomes" id="UP000682782"/>
    </source>
</evidence>
<protein>
    <submittedName>
        <fullName evidence="1">Uncharacterized protein</fullName>
    </submittedName>
</protein>
<dbReference type="Proteomes" id="UP000682782">
    <property type="component" value="Chromosome"/>
</dbReference>
<gene>
    <name evidence="1" type="ORF">JYE49_02720</name>
</gene>